<dbReference type="Proteomes" id="UP001150538">
    <property type="component" value="Unassembled WGS sequence"/>
</dbReference>
<sequence length="75" mass="7685">ALACGAVIAGGAATFGGEGVDLSMVGRLKESMLNKPRESGSFGMTMVAGVLLEQCDDDVFEAEKIDEADDDDGIS</sequence>
<feature type="non-terminal residue" evidence="1">
    <location>
        <position position="1"/>
    </location>
</feature>
<keyword evidence="2" id="KW-1185">Reference proteome</keyword>
<name>A0A9W8A0M9_9FUNG</name>
<accession>A0A9W8A0M9</accession>
<dbReference type="EMBL" id="JANBPU010000081">
    <property type="protein sequence ID" value="KAJ1917100.1"/>
    <property type="molecule type" value="Genomic_DNA"/>
</dbReference>
<evidence type="ECO:0000313" key="2">
    <source>
        <dbReference type="Proteomes" id="UP001150538"/>
    </source>
</evidence>
<evidence type="ECO:0000313" key="1">
    <source>
        <dbReference type="EMBL" id="KAJ1917100.1"/>
    </source>
</evidence>
<protein>
    <submittedName>
        <fullName evidence="1">Uncharacterized protein</fullName>
    </submittedName>
</protein>
<organism evidence="1 2">
    <name type="scientific">Mycoemilia scoparia</name>
    <dbReference type="NCBI Taxonomy" id="417184"/>
    <lineage>
        <taxon>Eukaryota</taxon>
        <taxon>Fungi</taxon>
        <taxon>Fungi incertae sedis</taxon>
        <taxon>Zoopagomycota</taxon>
        <taxon>Kickxellomycotina</taxon>
        <taxon>Kickxellomycetes</taxon>
        <taxon>Kickxellales</taxon>
        <taxon>Kickxellaceae</taxon>
        <taxon>Mycoemilia</taxon>
    </lineage>
</organism>
<gene>
    <name evidence="1" type="ORF">H4219_003403</name>
</gene>
<comment type="caution">
    <text evidence="1">The sequence shown here is derived from an EMBL/GenBank/DDBJ whole genome shotgun (WGS) entry which is preliminary data.</text>
</comment>
<dbReference type="AlphaFoldDB" id="A0A9W8A0M9"/>
<proteinExistence type="predicted"/>
<reference evidence="1" key="1">
    <citation type="submission" date="2022-07" db="EMBL/GenBank/DDBJ databases">
        <title>Phylogenomic reconstructions and comparative analyses of Kickxellomycotina fungi.</title>
        <authorList>
            <person name="Reynolds N.K."/>
            <person name="Stajich J.E."/>
            <person name="Barry K."/>
            <person name="Grigoriev I.V."/>
            <person name="Crous P."/>
            <person name="Smith M.E."/>
        </authorList>
    </citation>
    <scope>NUCLEOTIDE SEQUENCE</scope>
    <source>
        <strain evidence="1">NBRC 100468</strain>
    </source>
</reference>